<evidence type="ECO:0000313" key="3">
    <source>
        <dbReference type="Proteomes" id="UP000541444"/>
    </source>
</evidence>
<keyword evidence="3" id="KW-1185">Reference proteome</keyword>
<accession>A0A7J7NFC2</accession>
<reference evidence="2 3" key="1">
    <citation type="journal article" date="2020" name="IScience">
        <title>Genome Sequencing of the Endangered Kingdonia uniflora (Circaeasteraceae, Ranunculales) Reveals Potential Mechanisms of Evolutionary Specialization.</title>
        <authorList>
            <person name="Sun Y."/>
            <person name="Deng T."/>
            <person name="Zhang A."/>
            <person name="Moore M.J."/>
            <person name="Landis J.B."/>
            <person name="Lin N."/>
            <person name="Zhang H."/>
            <person name="Zhang X."/>
            <person name="Huang J."/>
            <person name="Zhang X."/>
            <person name="Sun H."/>
            <person name="Wang H."/>
        </authorList>
    </citation>
    <scope>NUCLEOTIDE SEQUENCE [LARGE SCALE GENOMIC DNA]</scope>
    <source>
        <strain evidence="2">TB1705</strain>
        <tissue evidence="2">Leaf</tissue>
    </source>
</reference>
<feature type="region of interest" description="Disordered" evidence="1">
    <location>
        <begin position="50"/>
        <end position="71"/>
    </location>
</feature>
<evidence type="ECO:0000256" key="1">
    <source>
        <dbReference type="SAM" id="MobiDB-lite"/>
    </source>
</evidence>
<organism evidence="2 3">
    <name type="scientific">Kingdonia uniflora</name>
    <dbReference type="NCBI Taxonomy" id="39325"/>
    <lineage>
        <taxon>Eukaryota</taxon>
        <taxon>Viridiplantae</taxon>
        <taxon>Streptophyta</taxon>
        <taxon>Embryophyta</taxon>
        <taxon>Tracheophyta</taxon>
        <taxon>Spermatophyta</taxon>
        <taxon>Magnoliopsida</taxon>
        <taxon>Ranunculales</taxon>
        <taxon>Circaeasteraceae</taxon>
        <taxon>Kingdonia</taxon>
    </lineage>
</organism>
<feature type="region of interest" description="Disordered" evidence="1">
    <location>
        <begin position="1"/>
        <end position="31"/>
    </location>
</feature>
<dbReference type="EMBL" id="JACGCM010000816">
    <property type="protein sequence ID" value="KAF6165921.1"/>
    <property type="molecule type" value="Genomic_DNA"/>
</dbReference>
<name>A0A7J7NFC2_9MAGN</name>
<evidence type="ECO:0000313" key="2">
    <source>
        <dbReference type="EMBL" id="KAF6165921.1"/>
    </source>
</evidence>
<dbReference type="AlphaFoldDB" id="A0A7J7NFC2"/>
<protein>
    <submittedName>
        <fullName evidence="2">Uncharacterized protein</fullName>
    </submittedName>
</protein>
<sequence length="71" mass="7548">MPSQFGSSAPSPPFGLSGYSTLSSTGTALSGASVPADCLVQVRSSDRVLQQQDIQQPHQQREDVALVFQQQ</sequence>
<proteinExistence type="predicted"/>
<comment type="caution">
    <text evidence="2">The sequence shown here is derived from an EMBL/GenBank/DDBJ whole genome shotgun (WGS) entry which is preliminary data.</text>
</comment>
<gene>
    <name evidence="2" type="ORF">GIB67_012818</name>
</gene>
<dbReference type="Proteomes" id="UP000541444">
    <property type="component" value="Unassembled WGS sequence"/>
</dbReference>
<feature type="compositionally biased region" description="Low complexity" evidence="1">
    <location>
        <begin position="15"/>
        <end position="31"/>
    </location>
</feature>